<dbReference type="Proteomes" id="UP000249789">
    <property type="component" value="Unassembled WGS sequence"/>
</dbReference>
<name>A0A8G1RN20_9EURO</name>
<evidence type="ECO:0000256" key="1">
    <source>
        <dbReference type="SAM" id="MobiDB-lite"/>
    </source>
</evidence>
<dbReference type="Pfam" id="PF00773">
    <property type="entry name" value="RNB"/>
    <property type="match status" value="1"/>
</dbReference>
<organism evidence="3 4">
    <name type="scientific">Aspergillus fijiensis CBS 313.89</name>
    <dbReference type="NCBI Taxonomy" id="1448319"/>
    <lineage>
        <taxon>Eukaryota</taxon>
        <taxon>Fungi</taxon>
        <taxon>Dikarya</taxon>
        <taxon>Ascomycota</taxon>
        <taxon>Pezizomycotina</taxon>
        <taxon>Eurotiomycetes</taxon>
        <taxon>Eurotiomycetidae</taxon>
        <taxon>Eurotiales</taxon>
        <taxon>Aspergillaceae</taxon>
        <taxon>Aspergillus</taxon>
    </lineage>
</organism>
<feature type="domain" description="RNB" evidence="2">
    <location>
        <begin position="576"/>
        <end position="925"/>
    </location>
</feature>
<evidence type="ECO:0000259" key="2">
    <source>
        <dbReference type="SMART" id="SM00955"/>
    </source>
</evidence>
<dbReference type="OrthoDB" id="2285229at2759"/>
<dbReference type="SUPFAM" id="SSF50249">
    <property type="entry name" value="Nucleic acid-binding proteins"/>
    <property type="match status" value="1"/>
</dbReference>
<protein>
    <submittedName>
        <fullName evidence="3">Mitochondrial exoribonuclease Cyt-4</fullName>
    </submittedName>
</protein>
<dbReference type="InterPro" id="IPR056624">
    <property type="entry name" value="WH_CYT4"/>
</dbReference>
<reference evidence="3 4" key="1">
    <citation type="submission" date="2018-02" db="EMBL/GenBank/DDBJ databases">
        <title>The genomes of Aspergillus section Nigri reveals drivers in fungal speciation.</title>
        <authorList>
            <consortium name="DOE Joint Genome Institute"/>
            <person name="Vesth T.C."/>
            <person name="Nybo J."/>
            <person name="Theobald S."/>
            <person name="Brandl J."/>
            <person name="Frisvad J.C."/>
            <person name="Nielsen K.F."/>
            <person name="Lyhne E.K."/>
            <person name="Kogle M.E."/>
            <person name="Kuo A."/>
            <person name="Riley R."/>
            <person name="Clum A."/>
            <person name="Nolan M."/>
            <person name="Lipzen A."/>
            <person name="Salamov A."/>
            <person name="Henrissat B."/>
            <person name="Wiebenga A."/>
            <person name="De vries R.P."/>
            <person name="Grigoriev I.V."/>
            <person name="Mortensen U.H."/>
            <person name="Andersen M.R."/>
            <person name="Baker S.E."/>
        </authorList>
    </citation>
    <scope>NUCLEOTIDE SEQUENCE [LARGE SCALE GENOMIC DNA]</scope>
    <source>
        <strain evidence="3 4">CBS 313.89</strain>
    </source>
</reference>
<dbReference type="InterPro" id="IPR012340">
    <property type="entry name" value="NA-bd_OB-fold"/>
</dbReference>
<proteinExistence type="predicted"/>
<dbReference type="GO" id="GO:0003723">
    <property type="term" value="F:RNA binding"/>
    <property type="evidence" value="ECO:0007669"/>
    <property type="project" value="InterPro"/>
</dbReference>
<dbReference type="GO" id="GO:0000932">
    <property type="term" value="C:P-body"/>
    <property type="evidence" value="ECO:0007669"/>
    <property type="project" value="TreeGrafter"/>
</dbReference>
<dbReference type="GO" id="GO:0006402">
    <property type="term" value="P:mRNA catabolic process"/>
    <property type="evidence" value="ECO:0007669"/>
    <property type="project" value="TreeGrafter"/>
</dbReference>
<dbReference type="Pfam" id="PF23214">
    <property type="entry name" value="SH3_CYT4"/>
    <property type="match status" value="1"/>
</dbReference>
<dbReference type="InterPro" id="IPR050180">
    <property type="entry name" value="RNR_Ribonuclease"/>
</dbReference>
<keyword evidence="4" id="KW-1185">Reference proteome</keyword>
<feature type="region of interest" description="Disordered" evidence="1">
    <location>
        <begin position="71"/>
        <end position="92"/>
    </location>
</feature>
<dbReference type="EMBL" id="KZ824644">
    <property type="protein sequence ID" value="RAK77077.1"/>
    <property type="molecule type" value="Genomic_DNA"/>
</dbReference>
<evidence type="ECO:0000313" key="3">
    <source>
        <dbReference type="EMBL" id="RAK77077.1"/>
    </source>
</evidence>
<evidence type="ECO:0000313" key="4">
    <source>
        <dbReference type="Proteomes" id="UP000249789"/>
    </source>
</evidence>
<dbReference type="PANTHER" id="PTHR23355:SF65">
    <property type="entry name" value="EXORIBONUCLEASE CYT-4, PUTATIVE (AFU_ORTHOLOGUE AFUA_7G01550)-RELATED"/>
    <property type="match status" value="1"/>
</dbReference>
<dbReference type="AlphaFoldDB" id="A0A8G1RN20"/>
<dbReference type="SMART" id="SM00955">
    <property type="entry name" value="RNB"/>
    <property type="match status" value="1"/>
</dbReference>
<dbReference type="VEuPathDB" id="FungiDB:BO72DRAFT_486157"/>
<accession>A0A8G1RN20</accession>
<dbReference type="Pfam" id="PF23216">
    <property type="entry name" value="WHD_CYT4"/>
    <property type="match status" value="1"/>
</dbReference>
<dbReference type="PANTHER" id="PTHR23355">
    <property type="entry name" value="RIBONUCLEASE"/>
    <property type="match status" value="1"/>
</dbReference>
<dbReference type="InterPro" id="IPR001900">
    <property type="entry name" value="RNase_II/R"/>
</dbReference>
<gene>
    <name evidence="3" type="ORF">BO72DRAFT_486157</name>
</gene>
<dbReference type="GO" id="GO:0000175">
    <property type="term" value="F:3'-5'-RNA exonuclease activity"/>
    <property type="evidence" value="ECO:0007669"/>
    <property type="project" value="TreeGrafter"/>
</dbReference>
<sequence>MYDGCSRMSLLLSKARVSQRVAGVNRYASNLKLVRTCGIAASRASPRLSVSNPTKDYLIIQRRHFSLGSKCLSPQDHPQDYEPSKPTTSTQGDDLLQSALSLENLRLRLEFEKYGNVRDYLQKWQDSQDNWADPVRGPGTANKMLATDAWRGNMLNDNREAMDAGFDVLRESDDDAELHNRDDEGAGLNHYLEPGDLVAMSASDGILIYAIYVRSIAKQQQFYTDRGKWRIGFKRDLEYVVKGFVPREMVASLLPHFPEDLAAMSSEFQSTIEGGVPRHAGAHLIKKIQEFDLGVREIYRNNALRLDNLHDLVADDESNLLCTLEELACKALEIEEDQLDPTLLFLIHRCVHENSFLIDYDRSSLFVNHYLVRPRRVARVINTVCTWVHEHQDYIVNSARGKDTPYIRNHPLQQFLLKAQRLIRQSRTVRSPTTVACVGPSAVRVEPKENASPAIYREVPTEKFNDDDRAIIEYLQHWCLPPRRMTRGHMRSAGSHIMRSTGMYSAVELGPATATLFLQELGVFHPWENTRLLDHHLALPGHGVSHESDNLWARVAGEAQLLADKSQLEDSMKDLRVDWGDLQVYCVDDVSAKEIDDGVSLERIPGSDDTFWIHIHVANPTAFLDHESSIIKRAASRAESLYVPERSYPMIPDSVTQKHFSLGPNRPTLTFSAKMNLQGDILDTKVANGTIRKVTYITHDRLRRIFKPDTEANDSTQNLSVGGEFPERIAGRKGITETLTPEDEETFHILRQLMAGWRERRRENGMLEFHYPPRVSVSMSVGSVALPPRKLEATEGRYVLGDPVIRLRHHNIDLQAVRDDTTDNLISLLMNLGCCVSASWLSSRNIPAVYDGTQYHPEYRKLTRENMEQIGGQEWLNLASPTGISLSRPIRHVSLGLDAYVKSTSPLRRYSDLVAHYQIEAALRFEHAHNRRLDAAAASETECRSVLPFSAADVDRWLARSLSLRLRLRECERASMQFWACLLFFRAFYFAESPLPATFQCQISKRYDQADLASTFQSRGWNGVLSAFGVRCRVLVPPSMPDADQVDVMSLVEAKVTLVDMDRMLVVVEATRFICGSPAQSMLGAYRPTMA</sequence>
<dbReference type="InterPro" id="IPR056625">
    <property type="entry name" value="SH3_CYT4"/>
</dbReference>
<dbReference type="RefSeq" id="XP_040801087.1">
    <property type="nucleotide sequence ID" value="XM_040947932.1"/>
</dbReference>
<dbReference type="GeneID" id="63865265"/>